<dbReference type="SMART" id="SM00385">
    <property type="entry name" value="CYCLIN"/>
    <property type="match status" value="2"/>
</dbReference>
<accession>A0A2C5ZHZ4</accession>
<dbReference type="InterPro" id="IPR039361">
    <property type="entry name" value="Cyclin"/>
</dbReference>
<evidence type="ECO:0000259" key="6">
    <source>
        <dbReference type="SMART" id="SM01332"/>
    </source>
</evidence>
<evidence type="ECO:0000256" key="2">
    <source>
        <dbReference type="ARBA" id="ARBA00023127"/>
    </source>
</evidence>
<dbReference type="InterPro" id="IPR048258">
    <property type="entry name" value="Cyclins_cyclin-box"/>
</dbReference>
<comment type="caution">
    <text evidence="7">The sequence shown here is derived from an EMBL/GenBank/DDBJ whole genome shotgun (WGS) entry which is preliminary data.</text>
</comment>
<dbReference type="Pfam" id="PF00134">
    <property type="entry name" value="Cyclin_N"/>
    <property type="match status" value="1"/>
</dbReference>
<dbReference type="InterPro" id="IPR013763">
    <property type="entry name" value="Cyclin-like_dom"/>
</dbReference>
<dbReference type="CDD" id="cd20512">
    <property type="entry name" value="CYCLIN_CLBs_yeast_rpt2"/>
    <property type="match status" value="1"/>
</dbReference>
<protein>
    <submittedName>
        <fullName evidence="7">Uncharacterized protein</fullName>
    </submittedName>
</protein>
<evidence type="ECO:0000259" key="5">
    <source>
        <dbReference type="SMART" id="SM00385"/>
    </source>
</evidence>
<dbReference type="SUPFAM" id="SSF47954">
    <property type="entry name" value="Cyclin-like"/>
    <property type="match status" value="2"/>
</dbReference>
<sequence>MIANSHATAHDGHTALIPLPANQEHLANDCESCDLEVCQDCELNLEVDDSRPVQIYSQGNESRDEHVGYEGIELYMTTYDGLPPKTVLDPTHPVIAPRRYSACDLEEINAAKLVIGGTVAYQDLLDDMSDPYMVAGYSQEIFTYMHELETRMLPYTHYMDGQEEVDWRMRSILINWIVDVHDRFRLLPETLFLAVNYIDRFLCGKIVSTAKLQLVGVTALLVATKYEEISCPEIREIGSVVENCYSDNDIIKAERYMLTMLGFELGWPGPLNFLRRISKADSYDVETRTMAKYFLELALVDYRFVSTLPSYLAAATHCLAMLILEKGYWKFLHVYYSGFTYRQLLPAIQTLLNCLERPLWHHESVFTKYTEERFQSTSLVVQRVLSSGFVLPNHRYVGGPVAYHE</sequence>
<dbReference type="GO" id="GO:0051301">
    <property type="term" value="P:cell division"/>
    <property type="evidence" value="ECO:0007669"/>
    <property type="project" value="UniProtKB-KW"/>
</dbReference>
<evidence type="ECO:0000256" key="4">
    <source>
        <dbReference type="RuleBase" id="RU000383"/>
    </source>
</evidence>
<gene>
    <name evidence="7" type="ORF">CDD82_1629</name>
</gene>
<keyword evidence="2 4" id="KW-0195">Cyclin</keyword>
<feature type="domain" description="Cyclin-like" evidence="5">
    <location>
        <begin position="175"/>
        <end position="259"/>
    </location>
</feature>
<dbReference type="InterPro" id="IPR004367">
    <property type="entry name" value="Cyclin_C-dom"/>
</dbReference>
<organism evidence="7 8">
    <name type="scientific">Ophiocordyceps australis</name>
    <dbReference type="NCBI Taxonomy" id="1399860"/>
    <lineage>
        <taxon>Eukaryota</taxon>
        <taxon>Fungi</taxon>
        <taxon>Dikarya</taxon>
        <taxon>Ascomycota</taxon>
        <taxon>Pezizomycotina</taxon>
        <taxon>Sordariomycetes</taxon>
        <taxon>Hypocreomycetidae</taxon>
        <taxon>Hypocreales</taxon>
        <taxon>Ophiocordycipitaceae</taxon>
        <taxon>Ophiocordyceps</taxon>
    </lineage>
</organism>
<dbReference type="InterPro" id="IPR006671">
    <property type="entry name" value="Cyclin_N"/>
</dbReference>
<dbReference type="Proteomes" id="UP000224854">
    <property type="component" value="Unassembled WGS sequence"/>
</dbReference>
<dbReference type="PANTHER" id="PTHR10177">
    <property type="entry name" value="CYCLINS"/>
    <property type="match status" value="1"/>
</dbReference>
<name>A0A2C5ZHZ4_9HYPO</name>
<evidence type="ECO:0000313" key="7">
    <source>
        <dbReference type="EMBL" id="PHH80647.1"/>
    </source>
</evidence>
<reference evidence="7 8" key="1">
    <citation type="submission" date="2017-06" db="EMBL/GenBank/DDBJ databases">
        <title>Ant-infecting Ophiocordyceps genomes reveal a high diversity of potential behavioral manipulation genes and a possible major role for enterotoxins.</title>
        <authorList>
            <person name="De Bekker C."/>
            <person name="Evans H.C."/>
            <person name="Brachmann A."/>
            <person name="Hughes D.P."/>
        </authorList>
    </citation>
    <scope>NUCLEOTIDE SEQUENCE [LARGE SCALE GENOMIC DNA]</scope>
    <source>
        <strain evidence="7 8">1348a</strain>
    </source>
</reference>
<dbReference type="PROSITE" id="PS00292">
    <property type="entry name" value="CYCLINS"/>
    <property type="match status" value="1"/>
</dbReference>
<feature type="domain" description="Cyclin-like" evidence="5">
    <location>
        <begin position="272"/>
        <end position="353"/>
    </location>
</feature>
<dbReference type="Gene3D" id="1.10.472.10">
    <property type="entry name" value="Cyclin-like"/>
    <property type="match status" value="2"/>
</dbReference>
<dbReference type="InterPro" id="IPR036915">
    <property type="entry name" value="Cyclin-like_sf"/>
</dbReference>
<dbReference type="AlphaFoldDB" id="A0A2C5ZHZ4"/>
<dbReference type="EMBL" id="NJEU01000150">
    <property type="protein sequence ID" value="PHH80647.1"/>
    <property type="molecule type" value="Genomic_DNA"/>
</dbReference>
<evidence type="ECO:0000256" key="3">
    <source>
        <dbReference type="ARBA" id="ARBA00023306"/>
    </source>
</evidence>
<feature type="domain" description="Cyclin C-terminal" evidence="6">
    <location>
        <begin position="268"/>
        <end position="383"/>
    </location>
</feature>
<dbReference type="SMART" id="SM01332">
    <property type="entry name" value="Cyclin_C"/>
    <property type="match status" value="1"/>
</dbReference>
<keyword evidence="8" id="KW-1185">Reference proteome</keyword>
<proteinExistence type="inferred from homology"/>
<keyword evidence="3" id="KW-0131">Cell cycle</keyword>
<dbReference type="FunFam" id="1.10.472.10:FF:000001">
    <property type="entry name" value="G2/mitotic-specific cyclin"/>
    <property type="match status" value="1"/>
</dbReference>
<evidence type="ECO:0000313" key="8">
    <source>
        <dbReference type="Proteomes" id="UP000224854"/>
    </source>
</evidence>
<keyword evidence="1" id="KW-0132">Cell division</keyword>
<evidence type="ECO:0000256" key="1">
    <source>
        <dbReference type="ARBA" id="ARBA00022618"/>
    </source>
</evidence>
<dbReference type="OrthoDB" id="5590282at2759"/>
<dbReference type="Pfam" id="PF02984">
    <property type="entry name" value="Cyclin_C"/>
    <property type="match status" value="1"/>
</dbReference>
<comment type="similarity">
    <text evidence="4">Belongs to the cyclin family.</text>
</comment>